<evidence type="ECO:0008006" key="9">
    <source>
        <dbReference type="Google" id="ProtNLM"/>
    </source>
</evidence>
<dbReference type="GO" id="GO:0015095">
    <property type="term" value="F:magnesium ion transmembrane transporter activity"/>
    <property type="evidence" value="ECO:0007669"/>
    <property type="project" value="TreeGrafter"/>
</dbReference>
<sequence>MHGCYEEPELKSDHRQPPPDDSRFERTYPPPRLLFPTPMPISLPPLPRTSSIPGYYGERPPAQSTDDAGPYRFPLPSLQMGGNTRRSPYVREDDVPRFRARANRRPRSDASEEQDIHFRRRPEPYSRPYSPVRPDDDRYFPDTSRNNYGTTEKGVLDESSVVVYSFAPYRTSRPQPTQTGKDTDDESSEKDEAGSSQSLSQERLPRATHVFESKYTGDGFLGGHHTVNLNTVVATRVQQSPLFRWIHFTRSSMDFDDFSNEASRVSGLTNAERKGVGDLLARVKREFVKSIQTSSGRNVRHMEPQFVQNTLPSDGSYRGRTITPRTVTWICLPYFSLEKYSGLLAAETPTAFPIQTLLQAQFSRATKERDLQQAVCQQKNAAPGLCFHIAQLWVIVVDNSLLLTCGRMTEDALCSESITRSITMAQELPNVTFPTKISVRYRGNVMWSIPIDECQTWLDLLSHFHEFWPRRLLLFRHKREIFATDWPKIWHTASRVNTKISIDLQLGALPKSLTSGLLIPLEKGKEPEPPDSREKAQSNTSFASTSARQGGKNSLRSGASFSLFSCLEGVTTADAEDINNKALDDQLKEVEGFLLHRTVFSDSRAYCDCPDASRVSVYELLAKEGSELSDLSNRRVTQSKQWDYEHRIDIFNAADVVFRLFFPENSEAPTVKKFWGAVQLLVVQRDSDREYDFGVERQRSAKATQFYIRTELRGFATIAMAFNEIFVHAQKSDRLKITVPVEIIDAWLHILLGLVNLPKDQDKAETLMDGANSLLNEGLSSIVKSVSKGSLLESSVVLPLELVSLMSLKLLGDSTLGLPDISETYSTCLAAVESDITTKPSDRSHEHRLGLLEQEISIIQKTIDAQLGIYDDAIKASQLQSSVAGPPIHHRDHRGAPAGRTGFLAPDMRNRPNMPRAPEYLPQNSPFEPREYPTRVQERSREPQGPYYYGAPERATNWDETRAVEFLEGVGESFAGFRLAATDPGGYRDLFLLECLQLLARRAGEFYEFRLYAEELREFNRNKVDRTKDRQERAIYAFTIVTIIFLPLSAVASIFGMNTADVRDMDLDQWAYWATAVPVTVVVVFLGLLWTGEMKTVARWVGAWFREDEEARMGGPVVAVGVPGPAAGVGAGNAMGGDWDRYYDEQRRVGLEDGAGRYLRPGPGNVPALGVTRVASGMERRAGAGGRVVGDPYTRTRREYLGRRG</sequence>
<dbReference type="AlphaFoldDB" id="A0AAE0M3L5"/>
<feature type="region of interest" description="Disordered" evidence="5">
    <location>
        <begin position="167"/>
        <end position="206"/>
    </location>
</feature>
<dbReference type="Proteomes" id="UP001286456">
    <property type="component" value="Unassembled WGS sequence"/>
</dbReference>
<reference evidence="7" key="1">
    <citation type="journal article" date="2023" name="Mol. Phylogenet. Evol.">
        <title>Genome-scale phylogeny and comparative genomics of the fungal order Sordariales.</title>
        <authorList>
            <person name="Hensen N."/>
            <person name="Bonometti L."/>
            <person name="Westerberg I."/>
            <person name="Brannstrom I.O."/>
            <person name="Guillou S."/>
            <person name="Cros-Aarteil S."/>
            <person name="Calhoun S."/>
            <person name="Haridas S."/>
            <person name="Kuo A."/>
            <person name="Mondo S."/>
            <person name="Pangilinan J."/>
            <person name="Riley R."/>
            <person name="LaButti K."/>
            <person name="Andreopoulos B."/>
            <person name="Lipzen A."/>
            <person name="Chen C."/>
            <person name="Yan M."/>
            <person name="Daum C."/>
            <person name="Ng V."/>
            <person name="Clum A."/>
            <person name="Steindorff A."/>
            <person name="Ohm R.A."/>
            <person name="Martin F."/>
            <person name="Silar P."/>
            <person name="Natvig D.O."/>
            <person name="Lalanne C."/>
            <person name="Gautier V."/>
            <person name="Ament-Velasquez S.L."/>
            <person name="Kruys A."/>
            <person name="Hutchinson M.I."/>
            <person name="Powell A.J."/>
            <person name="Barry K."/>
            <person name="Miller A.N."/>
            <person name="Grigoriev I.V."/>
            <person name="Debuchy R."/>
            <person name="Gladieux P."/>
            <person name="Hiltunen Thoren M."/>
            <person name="Johannesson H."/>
        </authorList>
    </citation>
    <scope>NUCLEOTIDE SEQUENCE</scope>
    <source>
        <strain evidence="7">SMH4131-1</strain>
    </source>
</reference>
<dbReference type="GO" id="GO:0050897">
    <property type="term" value="F:cobalt ion binding"/>
    <property type="evidence" value="ECO:0007669"/>
    <property type="project" value="TreeGrafter"/>
</dbReference>
<evidence type="ECO:0000256" key="4">
    <source>
        <dbReference type="ARBA" id="ARBA00023136"/>
    </source>
</evidence>
<comment type="subcellular location">
    <subcellularLocation>
        <location evidence="1">Cell membrane</location>
        <topology evidence="1">Multi-pass membrane protein</topology>
    </subcellularLocation>
</comment>
<reference evidence="7" key="2">
    <citation type="submission" date="2023-06" db="EMBL/GenBank/DDBJ databases">
        <authorList>
            <consortium name="Lawrence Berkeley National Laboratory"/>
            <person name="Haridas S."/>
            <person name="Hensen N."/>
            <person name="Bonometti L."/>
            <person name="Westerberg I."/>
            <person name="Brannstrom I.O."/>
            <person name="Guillou S."/>
            <person name="Cros-Aarteil S."/>
            <person name="Calhoun S."/>
            <person name="Kuo A."/>
            <person name="Mondo S."/>
            <person name="Pangilinan J."/>
            <person name="Riley R."/>
            <person name="Labutti K."/>
            <person name="Andreopoulos B."/>
            <person name="Lipzen A."/>
            <person name="Chen C."/>
            <person name="Yanf M."/>
            <person name="Daum C."/>
            <person name="Ng V."/>
            <person name="Clum A."/>
            <person name="Steindorff A."/>
            <person name="Ohm R."/>
            <person name="Martin F."/>
            <person name="Silar P."/>
            <person name="Natvig D."/>
            <person name="Lalanne C."/>
            <person name="Gautier V."/>
            <person name="Ament-Velasquez S.L."/>
            <person name="Kruys A."/>
            <person name="Hutchinson M.I."/>
            <person name="Powell A.J."/>
            <person name="Barry K."/>
            <person name="Miller A.N."/>
            <person name="Grigoriev I.V."/>
            <person name="Debuchy R."/>
            <person name="Gladieux P."/>
            <person name="Thoren M.H."/>
            <person name="Johannesson H."/>
        </authorList>
    </citation>
    <scope>NUCLEOTIDE SEQUENCE</scope>
    <source>
        <strain evidence="7">SMH4131-1</strain>
    </source>
</reference>
<dbReference type="GO" id="GO:0015087">
    <property type="term" value="F:cobalt ion transmembrane transporter activity"/>
    <property type="evidence" value="ECO:0007669"/>
    <property type="project" value="TreeGrafter"/>
</dbReference>
<proteinExistence type="predicted"/>
<feature type="transmembrane region" description="Helical" evidence="6">
    <location>
        <begin position="1035"/>
        <end position="1058"/>
    </location>
</feature>
<feature type="region of interest" description="Disordered" evidence="5">
    <location>
        <begin position="520"/>
        <end position="554"/>
    </location>
</feature>
<accession>A0AAE0M3L5</accession>
<keyword evidence="8" id="KW-1185">Reference proteome</keyword>
<dbReference type="PANTHER" id="PTHR46494">
    <property type="entry name" value="CORA FAMILY METAL ION TRANSPORTER (EUROFUNG)"/>
    <property type="match status" value="1"/>
</dbReference>
<evidence type="ECO:0000313" key="7">
    <source>
        <dbReference type="EMBL" id="KAK3317448.1"/>
    </source>
</evidence>
<dbReference type="GO" id="GO:0000287">
    <property type="term" value="F:magnesium ion binding"/>
    <property type="evidence" value="ECO:0007669"/>
    <property type="project" value="TreeGrafter"/>
</dbReference>
<dbReference type="Gene3D" id="1.20.58.340">
    <property type="entry name" value="Magnesium transport protein CorA, transmembrane region"/>
    <property type="match status" value="1"/>
</dbReference>
<evidence type="ECO:0000256" key="3">
    <source>
        <dbReference type="ARBA" id="ARBA00022989"/>
    </source>
</evidence>
<feature type="region of interest" description="Disordered" evidence="5">
    <location>
        <begin position="884"/>
        <end position="952"/>
    </location>
</feature>
<gene>
    <name evidence="7" type="ORF">B0T19DRAFT_434993</name>
</gene>
<dbReference type="SUPFAM" id="SSF144083">
    <property type="entry name" value="Magnesium transport protein CorA, transmembrane region"/>
    <property type="match status" value="1"/>
</dbReference>
<dbReference type="PANTHER" id="PTHR46494:SF3">
    <property type="entry name" value="ZINC TRANSPORT PROTEIN ZNTB"/>
    <property type="match status" value="1"/>
</dbReference>
<feature type="region of interest" description="Disordered" evidence="5">
    <location>
        <begin position="1"/>
        <end position="153"/>
    </location>
</feature>
<dbReference type="InterPro" id="IPR045863">
    <property type="entry name" value="CorA_TM1_TM2"/>
</dbReference>
<keyword evidence="2 6" id="KW-0812">Transmembrane</keyword>
<dbReference type="EMBL" id="JAUEPO010000007">
    <property type="protein sequence ID" value="KAK3317448.1"/>
    <property type="molecule type" value="Genomic_DNA"/>
</dbReference>
<evidence type="ECO:0000256" key="1">
    <source>
        <dbReference type="ARBA" id="ARBA00004651"/>
    </source>
</evidence>
<evidence type="ECO:0000256" key="6">
    <source>
        <dbReference type="SAM" id="Phobius"/>
    </source>
</evidence>
<feature type="compositionally biased region" description="Pro residues" evidence="5">
    <location>
        <begin position="28"/>
        <end position="47"/>
    </location>
</feature>
<evidence type="ECO:0000256" key="2">
    <source>
        <dbReference type="ARBA" id="ARBA00022692"/>
    </source>
</evidence>
<organism evidence="7 8">
    <name type="scientific">Cercophora scortea</name>
    <dbReference type="NCBI Taxonomy" id="314031"/>
    <lineage>
        <taxon>Eukaryota</taxon>
        <taxon>Fungi</taxon>
        <taxon>Dikarya</taxon>
        <taxon>Ascomycota</taxon>
        <taxon>Pezizomycotina</taxon>
        <taxon>Sordariomycetes</taxon>
        <taxon>Sordariomycetidae</taxon>
        <taxon>Sordariales</taxon>
        <taxon>Lasiosphaeriaceae</taxon>
        <taxon>Cercophora</taxon>
    </lineage>
</organism>
<feature type="compositionally biased region" description="Basic and acidic residues" evidence="5">
    <location>
        <begin position="1"/>
        <end position="26"/>
    </location>
</feature>
<name>A0AAE0M3L5_9PEZI</name>
<dbReference type="InterPro" id="IPR002523">
    <property type="entry name" value="MgTranspt_CorA/ZnTranspt_ZntB"/>
</dbReference>
<evidence type="ECO:0000313" key="8">
    <source>
        <dbReference type="Proteomes" id="UP001286456"/>
    </source>
</evidence>
<keyword evidence="3 6" id="KW-1133">Transmembrane helix</keyword>
<feature type="compositionally biased region" description="Basic and acidic residues" evidence="5">
    <location>
        <begin position="928"/>
        <end position="942"/>
    </location>
</feature>
<dbReference type="GO" id="GO:0005886">
    <property type="term" value="C:plasma membrane"/>
    <property type="evidence" value="ECO:0007669"/>
    <property type="project" value="UniProtKB-SubCell"/>
</dbReference>
<feature type="transmembrane region" description="Helical" evidence="6">
    <location>
        <begin position="1070"/>
        <end position="1090"/>
    </location>
</feature>
<feature type="compositionally biased region" description="Polar residues" evidence="5">
    <location>
        <begin position="537"/>
        <end position="554"/>
    </location>
</feature>
<protein>
    <recommendedName>
        <fullName evidence="9">Mg2+ transporter</fullName>
    </recommendedName>
</protein>
<keyword evidence="4 6" id="KW-0472">Membrane</keyword>
<comment type="caution">
    <text evidence="7">The sequence shown here is derived from an EMBL/GenBank/DDBJ whole genome shotgun (WGS) entry which is preliminary data.</text>
</comment>
<dbReference type="Pfam" id="PF01544">
    <property type="entry name" value="CorA"/>
    <property type="match status" value="1"/>
</dbReference>
<feature type="compositionally biased region" description="Basic and acidic residues" evidence="5">
    <location>
        <begin position="106"/>
        <end position="124"/>
    </location>
</feature>
<evidence type="ECO:0000256" key="5">
    <source>
        <dbReference type="SAM" id="MobiDB-lite"/>
    </source>
</evidence>
<feature type="compositionally biased region" description="Basic and acidic residues" evidence="5">
    <location>
        <begin position="522"/>
        <end position="536"/>
    </location>
</feature>